<dbReference type="RefSeq" id="WP_376733424.1">
    <property type="nucleotide sequence ID" value="NZ_JAYMRP010000015.1"/>
</dbReference>
<evidence type="ECO:0000256" key="2">
    <source>
        <dbReference type="SAM" id="MobiDB-lite"/>
    </source>
</evidence>
<dbReference type="InterPro" id="IPR050267">
    <property type="entry name" value="Anti-sigma-factor_SerPK"/>
</dbReference>
<dbReference type="GO" id="GO:0005524">
    <property type="term" value="F:ATP binding"/>
    <property type="evidence" value="ECO:0007669"/>
    <property type="project" value="UniProtKB-KW"/>
</dbReference>
<evidence type="ECO:0000313" key="5">
    <source>
        <dbReference type="Proteomes" id="UP001585080"/>
    </source>
</evidence>
<dbReference type="PANTHER" id="PTHR35526:SF3">
    <property type="entry name" value="ANTI-SIGMA-F FACTOR RSBW"/>
    <property type="match status" value="1"/>
</dbReference>
<protein>
    <submittedName>
        <fullName evidence="4">ATP-binding protein</fullName>
    </submittedName>
</protein>
<keyword evidence="1" id="KW-0418">Kinase</keyword>
<reference evidence="4 5" key="1">
    <citation type="submission" date="2024-01" db="EMBL/GenBank/DDBJ databases">
        <title>Genome mining of biosynthetic gene clusters to explore secondary metabolites of Streptomyces sp.</title>
        <authorList>
            <person name="Baig A."/>
            <person name="Ajitkumar Shintre N."/>
            <person name="Kumar H."/>
            <person name="Anbarasu A."/>
            <person name="Ramaiah S."/>
        </authorList>
    </citation>
    <scope>NUCLEOTIDE SEQUENCE [LARGE SCALE GENOMIC DNA]</scope>
    <source>
        <strain evidence="4 5">A57</strain>
    </source>
</reference>
<keyword evidence="5" id="KW-1185">Reference proteome</keyword>
<feature type="domain" description="Histidine kinase/HSP90-like ATPase" evidence="3">
    <location>
        <begin position="70"/>
        <end position="162"/>
    </location>
</feature>
<dbReference type="CDD" id="cd16936">
    <property type="entry name" value="HATPase_RsbW-like"/>
    <property type="match status" value="1"/>
</dbReference>
<feature type="compositionally biased region" description="Pro residues" evidence="2">
    <location>
        <begin position="188"/>
        <end position="197"/>
    </location>
</feature>
<accession>A0ABV5ED25</accession>
<evidence type="ECO:0000259" key="3">
    <source>
        <dbReference type="Pfam" id="PF13581"/>
    </source>
</evidence>
<feature type="region of interest" description="Disordered" evidence="2">
    <location>
        <begin position="137"/>
        <end position="156"/>
    </location>
</feature>
<evidence type="ECO:0000313" key="4">
    <source>
        <dbReference type="EMBL" id="MFB8774727.1"/>
    </source>
</evidence>
<keyword evidence="1" id="KW-0808">Transferase</keyword>
<feature type="region of interest" description="Disordered" evidence="2">
    <location>
        <begin position="1"/>
        <end position="56"/>
    </location>
</feature>
<dbReference type="Gene3D" id="3.30.565.10">
    <property type="entry name" value="Histidine kinase-like ATPase, C-terminal domain"/>
    <property type="match status" value="1"/>
</dbReference>
<dbReference type="InterPro" id="IPR003594">
    <property type="entry name" value="HATPase_dom"/>
</dbReference>
<keyword evidence="4" id="KW-0067">ATP-binding</keyword>
<keyword evidence="4" id="KW-0547">Nucleotide-binding</keyword>
<gene>
    <name evidence="4" type="ORF">VSS16_18670</name>
</gene>
<feature type="compositionally biased region" description="Pro residues" evidence="2">
    <location>
        <begin position="24"/>
        <end position="33"/>
    </location>
</feature>
<dbReference type="PANTHER" id="PTHR35526">
    <property type="entry name" value="ANTI-SIGMA-F FACTOR RSBW-RELATED"/>
    <property type="match status" value="1"/>
</dbReference>
<dbReference type="EMBL" id="JAYMRP010000015">
    <property type="protein sequence ID" value="MFB8774727.1"/>
    <property type="molecule type" value="Genomic_DNA"/>
</dbReference>
<keyword evidence="1" id="KW-0723">Serine/threonine-protein kinase</keyword>
<dbReference type="Proteomes" id="UP001585080">
    <property type="component" value="Unassembled WGS sequence"/>
</dbReference>
<sequence>MAPPSLSRPPARLPDDRDRLSSPSPQPALPDRPPGGEHHGRLPGPLGPDRLASGAQPPRHIQTFVLPGIPESAGLARRQLRTLLTAWHVGEEARDNAVLVASELVGNAIAHSVSERIVFRVVLTAADALRLEVEDQRRGLTRPHPRQPGPDEQGGRGLLLVEVVSAAWGVIDLPHRPGRTVWAELSPEAPPGSPAPAPSATERPTPHSAEGPLSHGPNPHP</sequence>
<organism evidence="4 5">
    <name type="scientific">Streptomyces broussonetiae</name>
    <dbReference type="NCBI Taxonomy" id="2686304"/>
    <lineage>
        <taxon>Bacteria</taxon>
        <taxon>Bacillati</taxon>
        <taxon>Actinomycetota</taxon>
        <taxon>Actinomycetes</taxon>
        <taxon>Kitasatosporales</taxon>
        <taxon>Streptomycetaceae</taxon>
        <taxon>Streptomyces</taxon>
    </lineage>
</organism>
<evidence type="ECO:0000256" key="1">
    <source>
        <dbReference type="ARBA" id="ARBA00022527"/>
    </source>
</evidence>
<dbReference type="Pfam" id="PF13581">
    <property type="entry name" value="HATPase_c_2"/>
    <property type="match status" value="1"/>
</dbReference>
<dbReference type="InterPro" id="IPR036890">
    <property type="entry name" value="HATPase_C_sf"/>
</dbReference>
<name>A0ABV5ED25_9ACTN</name>
<dbReference type="SUPFAM" id="SSF55874">
    <property type="entry name" value="ATPase domain of HSP90 chaperone/DNA topoisomerase II/histidine kinase"/>
    <property type="match status" value="1"/>
</dbReference>
<comment type="caution">
    <text evidence="4">The sequence shown here is derived from an EMBL/GenBank/DDBJ whole genome shotgun (WGS) entry which is preliminary data.</text>
</comment>
<feature type="region of interest" description="Disordered" evidence="2">
    <location>
        <begin position="182"/>
        <end position="221"/>
    </location>
</feature>
<proteinExistence type="predicted"/>